<accession>A0ABW5LC13</accession>
<evidence type="ECO:0000313" key="2">
    <source>
        <dbReference type="Proteomes" id="UP001597319"/>
    </source>
</evidence>
<dbReference type="EMBL" id="JBHULE010000008">
    <property type="protein sequence ID" value="MFD2562413.1"/>
    <property type="molecule type" value="Genomic_DNA"/>
</dbReference>
<dbReference type="RefSeq" id="WP_378290984.1">
    <property type="nucleotide sequence ID" value="NZ_JBHULE010000008.1"/>
</dbReference>
<protein>
    <recommendedName>
        <fullName evidence="3">Secreted protein</fullName>
    </recommendedName>
</protein>
<sequence>MKSNVVSIFLVFFVISMNAQIEKPLSSLKIDNNSDLKTSKYSLSPGLTKPKNNFTLYSSLEDSIRFNRTQKPFDMTGNNGLLRPNFKVVPKYFQKDKEVKEEYKSDQYLGDFKSNSEYVYLVYRDHQSVDGDLVRIYINDDVIRSEVYLDAIFQGFKIDLVKGFNKIDIQALNQGTSGPNTAEFQLHDDQGNVITANEWNLTTGVKATIIVVKE</sequence>
<organism evidence="1 2">
    <name type="scientific">Aquimarina rubra</name>
    <dbReference type="NCBI Taxonomy" id="1920033"/>
    <lineage>
        <taxon>Bacteria</taxon>
        <taxon>Pseudomonadati</taxon>
        <taxon>Bacteroidota</taxon>
        <taxon>Flavobacteriia</taxon>
        <taxon>Flavobacteriales</taxon>
        <taxon>Flavobacteriaceae</taxon>
        <taxon>Aquimarina</taxon>
    </lineage>
</organism>
<evidence type="ECO:0008006" key="3">
    <source>
        <dbReference type="Google" id="ProtNLM"/>
    </source>
</evidence>
<name>A0ABW5LC13_9FLAO</name>
<proteinExistence type="predicted"/>
<keyword evidence="2" id="KW-1185">Reference proteome</keyword>
<reference evidence="2" key="1">
    <citation type="journal article" date="2019" name="Int. J. Syst. Evol. Microbiol.">
        <title>The Global Catalogue of Microorganisms (GCM) 10K type strain sequencing project: providing services to taxonomists for standard genome sequencing and annotation.</title>
        <authorList>
            <consortium name="The Broad Institute Genomics Platform"/>
            <consortium name="The Broad Institute Genome Sequencing Center for Infectious Disease"/>
            <person name="Wu L."/>
            <person name="Ma J."/>
        </authorList>
    </citation>
    <scope>NUCLEOTIDE SEQUENCE [LARGE SCALE GENOMIC DNA]</scope>
    <source>
        <strain evidence="2">KCTC 52274</strain>
    </source>
</reference>
<gene>
    <name evidence="1" type="ORF">ACFSR1_06990</name>
</gene>
<dbReference type="Proteomes" id="UP001597319">
    <property type="component" value="Unassembled WGS sequence"/>
</dbReference>
<comment type="caution">
    <text evidence="1">The sequence shown here is derived from an EMBL/GenBank/DDBJ whole genome shotgun (WGS) entry which is preliminary data.</text>
</comment>
<evidence type="ECO:0000313" key="1">
    <source>
        <dbReference type="EMBL" id="MFD2562413.1"/>
    </source>
</evidence>